<keyword evidence="4 8" id="KW-1133">Transmembrane helix</keyword>
<dbReference type="RefSeq" id="WP_390246322.1">
    <property type="nucleotide sequence ID" value="NZ_JBHTAB010000009.1"/>
</dbReference>
<evidence type="ECO:0000256" key="6">
    <source>
        <dbReference type="ARBA" id="ARBA00035120"/>
    </source>
</evidence>
<keyword evidence="3 8" id="KW-0812">Transmembrane</keyword>
<feature type="binding site" evidence="8">
    <location>
        <position position="73"/>
    </location>
    <ligand>
        <name>Na(+)</name>
        <dbReference type="ChEBI" id="CHEBI:29101"/>
        <note>structural</note>
    </ligand>
</feature>
<evidence type="ECO:0000256" key="8">
    <source>
        <dbReference type="HAMAP-Rule" id="MF_00454"/>
    </source>
</evidence>
<evidence type="ECO:0000256" key="2">
    <source>
        <dbReference type="ARBA" id="ARBA00022475"/>
    </source>
</evidence>
<organism evidence="9 10">
    <name type="scientific">Haloferax chudinovii</name>
    <dbReference type="NCBI Taxonomy" id="1109010"/>
    <lineage>
        <taxon>Archaea</taxon>
        <taxon>Methanobacteriati</taxon>
        <taxon>Methanobacteriota</taxon>
        <taxon>Stenosarchaea group</taxon>
        <taxon>Halobacteria</taxon>
        <taxon>Halobacteriales</taxon>
        <taxon>Haloferacaceae</taxon>
        <taxon>Haloferax</taxon>
    </lineage>
</organism>
<comment type="similarity">
    <text evidence="6 8">Belongs to the fluoride channel Fluc/FEX (TC 1.A.43) family.</text>
</comment>
<keyword evidence="8" id="KW-0406">Ion transport</keyword>
<feature type="transmembrane region" description="Helical" evidence="8">
    <location>
        <begin position="35"/>
        <end position="54"/>
    </location>
</feature>
<comment type="subcellular location">
    <subcellularLocation>
        <location evidence="1 8">Cell membrane</location>
        <topology evidence="1 8">Multi-pass membrane protein</topology>
    </subcellularLocation>
</comment>
<proteinExistence type="inferred from homology"/>
<accession>A0ABD5XHL9</accession>
<dbReference type="PANTHER" id="PTHR28259">
    <property type="entry name" value="FLUORIDE EXPORT PROTEIN 1-RELATED"/>
    <property type="match status" value="1"/>
</dbReference>
<keyword evidence="2 8" id="KW-1003">Cell membrane</keyword>
<gene>
    <name evidence="8 9" type="primary">crcB</name>
    <name evidence="8" type="synonym">fluC</name>
    <name evidence="9" type="ORF">ACFQI8_15425</name>
</gene>
<dbReference type="GO" id="GO:0046872">
    <property type="term" value="F:metal ion binding"/>
    <property type="evidence" value="ECO:0007669"/>
    <property type="project" value="UniProtKB-KW"/>
</dbReference>
<protein>
    <recommendedName>
        <fullName evidence="8">Fluoride-specific ion channel FluC</fullName>
    </recommendedName>
</protein>
<keyword evidence="5 8" id="KW-0472">Membrane</keyword>
<dbReference type="InterPro" id="IPR003691">
    <property type="entry name" value="FluC"/>
</dbReference>
<evidence type="ECO:0000256" key="4">
    <source>
        <dbReference type="ARBA" id="ARBA00022989"/>
    </source>
</evidence>
<comment type="caution">
    <text evidence="9">The sequence shown here is derived from an EMBL/GenBank/DDBJ whole genome shotgun (WGS) entry which is preliminary data.</text>
</comment>
<dbReference type="GO" id="GO:0140114">
    <property type="term" value="P:cellular detoxification of fluoride"/>
    <property type="evidence" value="ECO:0007669"/>
    <property type="project" value="UniProtKB-UniRule"/>
</dbReference>
<feature type="transmembrane region" description="Helical" evidence="8">
    <location>
        <begin position="60"/>
        <end position="83"/>
    </location>
</feature>
<dbReference type="GO" id="GO:0005886">
    <property type="term" value="C:plasma membrane"/>
    <property type="evidence" value="ECO:0007669"/>
    <property type="project" value="UniProtKB-SubCell"/>
</dbReference>
<feature type="transmembrane region" description="Helical" evidence="8">
    <location>
        <begin position="95"/>
        <end position="116"/>
    </location>
</feature>
<evidence type="ECO:0000256" key="7">
    <source>
        <dbReference type="ARBA" id="ARBA00035585"/>
    </source>
</evidence>
<evidence type="ECO:0000256" key="5">
    <source>
        <dbReference type="ARBA" id="ARBA00023136"/>
    </source>
</evidence>
<keyword evidence="8" id="KW-0479">Metal-binding</keyword>
<dbReference type="NCBIfam" id="TIGR00494">
    <property type="entry name" value="crcB"/>
    <property type="match status" value="1"/>
</dbReference>
<evidence type="ECO:0000256" key="1">
    <source>
        <dbReference type="ARBA" id="ARBA00004651"/>
    </source>
</evidence>
<dbReference type="HAMAP" id="MF_00454">
    <property type="entry name" value="FluC"/>
    <property type="match status" value="1"/>
</dbReference>
<dbReference type="Pfam" id="PF02537">
    <property type="entry name" value="CRCB"/>
    <property type="match status" value="1"/>
</dbReference>
<keyword evidence="8" id="KW-0813">Transport</keyword>
<feature type="binding site" evidence="8">
    <location>
        <position position="70"/>
    </location>
    <ligand>
        <name>Na(+)</name>
        <dbReference type="ChEBI" id="CHEBI:29101"/>
        <note>structural</note>
    </ligand>
</feature>
<dbReference type="EMBL" id="JBHTAB010000009">
    <property type="protein sequence ID" value="MFC7130770.1"/>
    <property type="molecule type" value="Genomic_DNA"/>
</dbReference>
<keyword evidence="8" id="KW-0915">Sodium</keyword>
<dbReference type="PANTHER" id="PTHR28259:SF1">
    <property type="entry name" value="FLUORIDE EXPORT PROTEIN 1-RELATED"/>
    <property type="match status" value="1"/>
</dbReference>
<keyword evidence="8" id="KW-0407">Ion channel</keyword>
<comment type="function">
    <text evidence="8">Fluoride-specific ion channel. Important for reducing fluoride concentration in the cell, thus reducing its toxicity.</text>
</comment>
<sequence length="120" mass="12480">MVELDPAHIVGTGGALGALLRTFVSQQVDIEEFPLGTITVNVIGSFALGLFTFVSLNNSLMLLLGTGACGSFTTFSSFSFETVRLWETGERSRATVNAVGNLIGAGLALGLAWGVAQLVT</sequence>
<comment type="catalytic activity">
    <reaction evidence="7">
        <text>fluoride(in) = fluoride(out)</text>
        <dbReference type="Rhea" id="RHEA:76159"/>
        <dbReference type="ChEBI" id="CHEBI:17051"/>
    </reaction>
    <physiologicalReaction direction="left-to-right" evidence="7">
        <dbReference type="Rhea" id="RHEA:76160"/>
    </physiologicalReaction>
</comment>
<dbReference type="GO" id="GO:0062054">
    <property type="term" value="F:fluoride channel activity"/>
    <property type="evidence" value="ECO:0007669"/>
    <property type="project" value="UniProtKB-UniRule"/>
</dbReference>
<comment type="activity regulation">
    <text evidence="8">Na(+) is not transported, but it plays an essential structural role and its presence is essential for fluoride channel function.</text>
</comment>
<dbReference type="Proteomes" id="UP001596460">
    <property type="component" value="Unassembled WGS sequence"/>
</dbReference>
<reference evidence="9 10" key="1">
    <citation type="journal article" date="2019" name="Int. J. Syst. Evol. Microbiol.">
        <title>The Global Catalogue of Microorganisms (GCM) 10K type strain sequencing project: providing services to taxonomists for standard genome sequencing and annotation.</title>
        <authorList>
            <consortium name="The Broad Institute Genomics Platform"/>
            <consortium name="The Broad Institute Genome Sequencing Center for Infectious Disease"/>
            <person name="Wu L."/>
            <person name="Ma J."/>
        </authorList>
    </citation>
    <scope>NUCLEOTIDE SEQUENCE [LARGE SCALE GENOMIC DNA]</scope>
    <source>
        <strain evidence="9 10">DSM 26526</strain>
    </source>
</reference>
<evidence type="ECO:0000313" key="9">
    <source>
        <dbReference type="EMBL" id="MFC7130770.1"/>
    </source>
</evidence>
<evidence type="ECO:0000313" key="10">
    <source>
        <dbReference type="Proteomes" id="UP001596460"/>
    </source>
</evidence>
<dbReference type="AlphaFoldDB" id="A0ABD5XHL9"/>
<name>A0ABD5XHL9_9EURY</name>
<keyword evidence="10" id="KW-1185">Reference proteome</keyword>
<evidence type="ECO:0000256" key="3">
    <source>
        <dbReference type="ARBA" id="ARBA00022692"/>
    </source>
</evidence>